<dbReference type="EMBL" id="GHWJ01010352">
    <property type="protein sequence ID" value="NOV43089.1"/>
    <property type="molecule type" value="Transcribed_RNA"/>
</dbReference>
<accession>A0A6M2DAG0</accession>
<proteinExistence type="predicted"/>
<protein>
    <submittedName>
        <fullName evidence="1">Putative secreted protein ovary overexpressed</fullName>
    </submittedName>
</protein>
<evidence type="ECO:0000313" key="1">
    <source>
        <dbReference type="EMBL" id="NOV43089.1"/>
    </source>
</evidence>
<sequence length="87" mass="9920">MSLAVLPTLHNLKVAMNLATTERKGFLILSWCLLRRLPAACSAYYNMNKHGLLKYPTALSMIFTFPFCRYIKGPCITLTRNHRMASL</sequence>
<name>A0A6M2DAG0_RHIMP</name>
<dbReference type="AlphaFoldDB" id="A0A6M2DAG0"/>
<reference evidence="1" key="1">
    <citation type="submission" date="2019-09" db="EMBL/GenBank/DDBJ databases">
        <title>Organ-specific transcriptomic study of the physiology of the cattle tick, Rhipicephalus microplus.</title>
        <authorList>
            <person name="Tirloni L."/>
            <person name="Braz G."/>
            <person name="Gandara A.C.P."/>
            <person name="Sabadin G.A."/>
            <person name="da Silva R.M."/>
            <person name="Guizzo M.G."/>
            <person name="Machado J.A."/>
            <person name="Costa E.P."/>
            <person name="Gomes H.F."/>
            <person name="Moraes J."/>
            <person name="Mota M.B.S."/>
            <person name="Mesquita R.D."/>
            <person name="Alvarenga P.H."/>
            <person name="Alves F."/>
            <person name="Seixas A."/>
            <person name="da Fonseca R.N."/>
            <person name="Fogaca A."/>
            <person name="Logullo C."/>
            <person name="Tanaka A."/>
            <person name="Daffre S."/>
            <person name="Termignoni C."/>
            <person name="Vaz I.S.Jr."/>
            <person name="Oliveira P.L."/>
            <person name="Ribeiro J.M."/>
        </authorList>
    </citation>
    <scope>NUCLEOTIDE SEQUENCE</scope>
    <source>
        <strain evidence="1">Porto Alegre</strain>
    </source>
</reference>
<organism evidence="1">
    <name type="scientific">Rhipicephalus microplus</name>
    <name type="common">Cattle tick</name>
    <name type="synonym">Boophilus microplus</name>
    <dbReference type="NCBI Taxonomy" id="6941"/>
    <lineage>
        <taxon>Eukaryota</taxon>
        <taxon>Metazoa</taxon>
        <taxon>Ecdysozoa</taxon>
        <taxon>Arthropoda</taxon>
        <taxon>Chelicerata</taxon>
        <taxon>Arachnida</taxon>
        <taxon>Acari</taxon>
        <taxon>Parasitiformes</taxon>
        <taxon>Ixodida</taxon>
        <taxon>Ixodoidea</taxon>
        <taxon>Ixodidae</taxon>
        <taxon>Rhipicephalinae</taxon>
        <taxon>Rhipicephalus</taxon>
        <taxon>Boophilus</taxon>
    </lineage>
</organism>